<feature type="region of interest" description="Disordered" evidence="1">
    <location>
        <begin position="324"/>
        <end position="355"/>
    </location>
</feature>
<dbReference type="Proteomes" id="UP000751190">
    <property type="component" value="Unassembled WGS sequence"/>
</dbReference>
<reference evidence="2" key="1">
    <citation type="submission" date="2021-05" db="EMBL/GenBank/DDBJ databases">
        <title>The genome of the haptophyte Pavlova lutheri (Diacronema luteri, Pavlovales) - a model for lipid biosynthesis in eukaryotic algae.</title>
        <authorList>
            <person name="Hulatt C.J."/>
            <person name="Posewitz M.C."/>
        </authorList>
    </citation>
    <scope>NUCLEOTIDE SEQUENCE</scope>
    <source>
        <strain evidence="2">NIVA-4/92</strain>
    </source>
</reference>
<dbReference type="EMBL" id="JAGTXO010000017">
    <property type="protein sequence ID" value="KAG8463209.1"/>
    <property type="molecule type" value="Genomic_DNA"/>
</dbReference>
<dbReference type="OrthoDB" id="10557391at2759"/>
<organism evidence="2 3">
    <name type="scientific">Diacronema lutheri</name>
    <name type="common">Unicellular marine alga</name>
    <name type="synonym">Monochrysis lutheri</name>
    <dbReference type="NCBI Taxonomy" id="2081491"/>
    <lineage>
        <taxon>Eukaryota</taxon>
        <taxon>Haptista</taxon>
        <taxon>Haptophyta</taxon>
        <taxon>Pavlovophyceae</taxon>
        <taxon>Pavlovales</taxon>
        <taxon>Pavlovaceae</taxon>
        <taxon>Diacronema</taxon>
    </lineage>
</organism>
<comment type="caution">
    <text evidence="2">The sequence shown here is derived from an EMBL/GenBank/DDBJ whole genome shotgun (WGS) entry which is preliminary data.</text>
</comment>
<gene>
    <name evidence="2" type="ORF">KFE25_011206</name>
</gene>
<evidence type="ECO:0000313" key="2">
    <source>
        <dbReference type="EMBL" id="KAG8463209.1"/>
    </source>
</evidence>
<protein>
    <submittedName>
        <fullName evidence="2">Uncharacterized protein</fullName>
    </submittedName>
</protein>
<proteinExistence type="predicted"/>
<evidence type="ECO:0000313" key="3">
    <source>
        <dbReference type="Proteomes" id="UP000751190"/>
    </source>
</evidence>
<name>A0A8J6C7Z4_DIALT</name>
<evidence type="ECO:0000256" key="1">
    <source>
        <dbReference type="SAM" id="MobiDB-lite"/>
    </source>
</evidence>
<keyword evidence="3" id="KW-1185">Reference proteome</keyword>
<sequence length="367" mass="38003">MMAVAEDALSAALGAAQLERPPPAVLACGAPLTQGNAQVGWQPNAAAGWLAAARGANARHGDGDVPTDAREAADALGEVLGASLALTPGPSHAEAELRAALREVRSWAAAPCASDAHAEAVLRTLVRAQRELLAWASPGRRREIDAWVDGPIRSRAAQLRWQLRKYVWPQCGACTAGGCAQHEAALEARLPAPPAPMRALRADAVGGALLFWHARSLEPLDLAGCIEAAAVLGAADEWARPLRAPARAAAAARLATAAGPTTEVLACGLHNRLFPACATPWAHCAEHRALWQLPPPEPIPAAPSAMADDGAARAGGTGVAEAAALPRTWLRRGEREPRGWEAAPPPPPLPPLHGLRSLAAGAIATER</sequence>
<dbReference type="AlphaFoldDB" id="A0A8J6C7Z4"/>
<accession>A0A8J6C7Z4</accession>